<dbReference type="KEGG" id="zju:107423234"/>
<gene>
    <name evidence="3" type="primary">LOC107423234</name>
</gene>
<dbReference type="SUPFAM" id="SSF53474">
    <property type="entry name" value="alpha/beta-Hydrolases"/>
    <property type="match status" value="1"/>
</dbReference>
<dbReference type="InParanoid" id="A0A6P4A4I5"/>
<feature type="domain" description="Dienelactone hydrolase" evidence="1">
    <location>
        <begin position="29"/>
        <end position="240"/>
    </location>
</feature>
<proteinExistence type="predicted"/>
<evidence type="ECO:0000259" key="1">
    <source>
        <dbReference type="Pfam" id="PF01738"/>
    </source>
</evidence>
<dbReference type="GeneID" id="107423234"/>
<keyword evidence="2" id="KW-1185">Reference proteome</keyword>
<protein>
    <submittedName>
        <fullName evidence="3">Endo-1,31,4-beta-D-glucanase-like</fullName>
    </submittedName>
</protein>
<dbReference type="PANTHER" id="PTHR17630">
    <property type="entry name" value="DIENELACTONE HYDROLASE"/>
    <property type="match status" value="1"/>
</dbReference>
<evidence type="ECO:0000313" key="2">
    <source>
        <dbReference type="Proteomes" id="UP001652623"/>
    </source>
</evidence>
<dbReference type="AlphaFoldDB" id="A0A6P4A4I5"/>
<dbReference type="Proteomes" id="UP001652623">
    <property type="component" value="Chromosome 3"/>
</dbReference>
<dbReference type="GO" id="GO:0016787">
    <property type="term" value="F:hydrolase activity"/>
    <property type="evidence" value="ECO:0007669"/>
    <property type="project" value="InterPro"/>
</dbReference>
<dbReference type="Gene3D" id="3.40.50.1820">
    <property type="entry name" value="alpha/beta hydrolase"/>
    <property type="match status" value="1"/>
</dbReference>
<reference evidence="3" key="1">
    <citation type="submission" date="2025-08" db="UniProtKB">
        <authorList>
            <consortium name="RefSeq"/>
        </authorList>
    </citation>
    <scope>IDENTIFICATION</scope>
    <source>
        <tissue evidence="3">Seedling</tissue>
    </source>
</reference>
<accession>A0A6P4A4I5</accession>
<organism evidence="2 3">
    <name type="scientific">Ziziphus jujuba</name>
    <name type="common">Chinese jujube</name>
    <name type="synonym">Ziziphus sativa</name>
    <dbReference type="NCBI Taxonomy" id="326968"/>
    <lineage>
        <taxon>Eukaryota</taxon>
        <taxon>Viridiplantae</taxon>
        <taxon>Streptophyta</taxon>
        <taxon>Embryophyta</taxon>
        <taxon>Tracheophyta</taxon>
        <taxon>Spermatophyta</taxon>
        <taxon>Magnoliopsida</taxon>
        <taxon>eudicotyledons</taxon>
        <taxon>Gunneridae</taxon>
        <taxon>Pentapetalae</taxon>
        <taxon>rosids</taxon>
        <taxon>fabids</taxon>
        <taxon>Rosales</taxon>
        <taxon>Rhamnaceae</taxon>
        <taxon>Paliureae</taxon>
        <taxon>Ziziphus</taxon>
    </lineage>
</organism>
<dbReference type="FunCoup" id="A0A6P4A4I5">
    <property type="interactions" value="1284"/>
</dbReference>
<dbReference type="PANTHER" id="PTHR17630:SF97">
    <property type="entry name" value="ENDO-1,31,4-BETA-D-GLUCANASE-LIKE"/>
    <property type="match status" value="1"/>
</dbReference>
<dbReference type="InterPro" id="IPR002925">
    <property type="entry name" value="Dienelactn_hydro"/>
</dbReference>
<sequence>MSGPQCCSNPPVLDPSCGAGHVQKLAGLDTYVTGSPDSKLAILLASDVFGYEAPNLRYLADKAAAAGFFVVVPDFWHGDRYVPKNAEKPQDGLDVWVNKHGTDKAAVEARSLIETLKSKGVTSVGAAGCCVGAKIVVELAKTDIIQAAVLLHPTFVTVEDINEVKGPITILGAEIDEISPPALIKQFEAVLAGKSGVEFFVKVFPKVAHGWTLRYDTGDEEAVKNAEAAHQIVLEWFSKHVK</sequence>
<dbReference type="InterPro" id="IPR029058">
    <property type="entry name" value="AB_hydrolase_fold"/>
</dbReference>
<dbReference type="Pfam" id="PF01738">
    <property type="entry name" value="DLH"/>
    <property type="match status" value="1"/>
</dbReference>
<dbReference type="RefSeq" id="XP_015888246.3">
    <property type="nucleotide sequence ID" value="XM_016032760.4"/>
</dbReference>
<evidence type="ECO:0000313" key="3">
    <source>
        <dbReference type="RefSeq" id="XP_015888246.3"/>
    </source>
</evidence>
<name>A0A6P4A4I5_ZIZJJ</name>